<accession>A0A8C6G4E0</accession>
<dbReference type="GeneTree" id="ENSGT00390000004585"/>
<reference evidence="2" key="2">
    <citation type="submission" date="2025-09" db="UniProtKB">
        <authorList>
            <consortium name="Ensembl"/>
        </authorList>
    </citation>
    <scope>IDENTIFICATION</scope>
</reference>
<feature type="region of interest" description="Disordered" evidence="1">
    <location>
        <begin position="103"/>
        <end position="132"/>
    </location>
</feature>
<dbReference type="Proteomes" id="UP000694415">
    <property type="component" value="Unplaced"/>
</dbReference>
<sequence>MVAAAGFSGKPFTSAPVILDPTAWVCCDLWFPERTGPGRSAGAGAGRSVEQRLPHSLGPSPELGGIMTVGARLRSKAASSLVGRGPLGRSRRAGDEETDAIVEHLEGEDEDPASPDCEREEGGRRAGNPSARRVHLAALPERYDSLEEPAPGDKPKKRYRRKLKKYGKNFGKAISKGCRYIVIGLQGFAAAYSAPFGVATSVVSFVR</sequence>
<reference evidence="2" key="1">
    <citation type="submission" date="2025-08" db="UniProtKB">
        <authorList>
            <consortium name="Ensembl"/>
        </authorList>
    </citation>
    <scope>IDENTIFICATION</scope>
</reference>
<dbReference type="Pfam" id="PF15828">
    <property type="entry name" value="RDD1"/>
    <property type="match status" value="1"/>
</dbReference>
<evidence type="ECO:0008006" key="4">
    <source>
        <dbReference type="Google" id="ProtNLM"/>
    </source>
</evidence>
<dbReference type="Ensembl" id="ENSMSIT00000000166.1">
    <property type="protein sequence ID" value="ENSMSIP00000000120.1"/>
    <property type="gene ID" value="ENSMSIG00000000144.1"/>
</dbReference>
<feature type="region of interest" description="Disordered" evidence="1">
    <location>
        <begin position="38"/>
        <end position="63"/>
    </location>
</feature>
<proteinExistence type="predicted"/>
<dbReference type="PANTHER" id="PTHR14680:SF1">
    <property type="entry name" value="REQUIRED FOR DRUG-INDUCED DEATH PROTEIN 1"/>
    <property type="match status" value="1"/>
</dbReference>
<protein>
    <recommendedName>
        <fullName evidence="4">Required for Drug-induced Death 1</fullName>
    </recommendedName>
</protein>
<evidence type="ECO:0000256" key="1">
    <source>
        <dbReference type="SAM" id="MobiDB-lite"/>
    </source>
</evidence>
<feature type="compositionally biased region" description="Acidic residues" evidence="1">
    <location>
        <begin position="103"/>
        <end position="113"/>
    </location>
</feature>
<organism evidence="2 3">
    <name type="scientific">Mus spicilegus</name>
    <name type="common">Mound-building mouse</name>
    <dbReference type="NCBI Taxonomy" id="10103"/>
    <lineage>
        <taxon>Eukaryota</taxon>
        <taxon>Metazoa</taxon>
        <taxon>Chordata</taxon>
        <taxon>Craniata</taxon>
        <taxon>Vertebrata</taxon>
        <taxon>Euteleostomi</taxon>
        <taxon>Mammalia</taxon>
        <taxon>Eutheria</taxon>
        <taxon>Euarchontoglires</taxon>
        <taxon>Glires</taxon>
        <taxon>Rodentia</taxon>
        <taxon>Myomorpha</taxon>
        <taxon>Muroidea</taxon>
        <taxon>Muridae</taxon>
        <taxon>Murinae</taxon>
        <taxon>Mus</taxon>
        <taxon>Mus</taxon>
    </lineage>
</organism>
<keyword evidence="3" id="KW-1185">Reference proteome</keyword>
<dbReference type="AlphaFoldDB" id="A0A8C6G4E0"/>
<dbReference type="PANTHER" id="PTHR14680">
    <property type="entry name" value="SI:DKEY-126G1.9-RELATED"/>
    <property type="match status" value="1"/>
</dbReference>
<evidence type="ECO:0000313" key="2">
    <source>
        <dbReference type="Ensembl" id="ENSMSIP00000000120.1"/>
    </source>
</evidence>
<name>A0A8C6G4E0_MUSSI</name>
<evidence type="ECO:0000313" key="3">
    <source>
        <dbReference type="Proteomes" id="UP000694415"/>
    </source>
</evidence>
<feature type="region of interest" description="Disordered" evidence="1">
    <location>
        <begin position="77"/>
        <end position="96"/>
    </location>
</feature>
<dbReference type="InterPro" id="IPR031667">
    <property type="entry name" value="RDD1"/>
</dbReference>